<dbReference type="RefSeq" id="WP_093050103.1">
    <property type="nucleotide sequence ID" value="NZ_FOGT01000005.1"/>
</dbReference>
<dbReference type="Proteomes" id="UP000198571">
    <property type="component" value="Unassembled WGS sequence"/>
</dbReference>
<accession>A0A1H9TBX9</accession>
<dbReference type="OrthoDB" id="2449457at2"/>
<gene>
    <name evidence="2" type="ORF">SAMN05518684_105246</name>
</gene>
<reference evidence="3" key="1">
    <citation type="submission" date="2016-10" db="EMBL/GenBank/DDBJ databases">
        <authorList>
            <person name="Varghese N."/>
            <person name="Submissions S."/>
        </authorList>
    </citation>
    <scope>NUCLEOTIDE SEQUENCE [LARGE SCALE GENOMIC DNA]</scope>
    <source>
        <strain evidence="3">S9</strain>
    </source>
</reference>
<protein>
    <submittedName>
        <fullName evidence="2">Uncharacterized protein YjaZ</fullName>
    </submittedName>
</protein>
<sequence>MRLYDTSSWVFRHHLEKIPLNKAFQPLFDKDKTKIKEEWFNFLMSQGMMPVSLKTKRDWMVWRKKINLINLKKHMVDLKKEFKGPEIDIFLFPLNQRHTNIMEELDGKNGCTFPDYIIAFWKDSLPENDQKALLLHEYHHACRIKYQRIKESSITLLESMIMEGLAEWEVQNRLGKEYSAPWIKRYPSEMVESWWKDIYSKNINLRGRQNHADLLYGSRKGIPPLMGYQLGYEIISNYLKDDQSSDSRVLLEIKDHQFLTGKFTKNKQVKG</sequence>
<dbReference type="InterPro" id="IPR018728">
    <property type="entry name" value="DUF2268"/>
</dbReference>
<dbReference type="STRING" id="1601833.SAMN05518684_105246"/>
<evidence type="ECO:0000259" key="1">
    <source>
        <dbReference type="Pfam" id="PF10026"/>
    </source>
</evidence>
<evidence type="ECO:0000313" key="3">
    <source>
        <dbReference type="Proteomes" id="UP000198571"/>
    </source>
</evidence>
<keyword evidence="3" id="KW-1185">Reference proteome</keyword>
<feature type="domain" description="DUF2268" evidence="1">
    <location>
        <begin position="71"/>
        <end position="253"/>
    </location>
</feature>
<proteinExistence type="predicted"/>
<dbReference type="Pfam" id="PF10026">
    <property type="entry name" value="DUF2268"/>
    <property type="match status" value="1"/>
</dbReference>
<name>A0A1H9TBX9_9BACI</name>
<dbReference type="EMBL" id="FOGT01000005">
    <property type="protein sequence ID" value="SER94745.1"/>
    <property type="molecule type" value="Genomic_DNA"/>
</dbReference>
<evidence type="ECO:0000313" key="2">
    <source>
        <dbReference type="EMBL" id="SER94745.1"/>
    </source>
</evidence>
<dbReference type="AlphaFoldDB" id="A0A1H9TBX9"/>
<organism evidence="2 3">
    <name type="scientific">Salipaludibacillus aurantiacus</name>
    <dbReference type="NCBI Taxonomy" id="1601833"/>
    <lineage>
        <taxon>Bacteria</taxon>
        <taxon>Bacillati</taxon>
        <taxon>Bacillota</taxon>
        <taxon>Bacilli</taxon>
        <taxon>Bacillales</taxon>
        <taxon>Bacillaceae</taxon>
    </lineage>
</organism>